<feature type="domain" description="Lsr2 dimerization" evidence="3">
    <location>
        <begin position="1"/>
        <end position="62"/>
    </location>
</feature>
<feature type="region of interest" description="Disordered" evidence="2">
    <location>
        <begin position="58"/>
        <end position="81"/>
    </location>
</feature>
<protein>
    <submittedName>
        <fullName evidence="5">Lsr2 family protein</fullName>
    </submittedName>
</protein>
<feature type="domain" description="Lsr2 DNA-binding" evidence="4">
    <location>
        <begin position="79"/>
        <end position="113"/>
    </location>
</feature>
<evidence type="ECO:0000313" key="5">
    <source>
        <dbReference type="EMBL" id="UPL17104.1"/>
    </source>
</evidence>
<dbReference type="InterPro" id="IPR055370">
    <property type="entry name" value="Lsr2_DNA-bd"/>
</dbReference>
<proteinExistence type="predicted"/>
<dbReference type="Pfam" id="PF23359">
    <property type="entry name" value="Lsr2_DNA-bd"/>
    <property type="match status" value="1"/>
</dbReference>
<dbReference type="Pfam" id="PF11774">
    <property type="entry name" value="Lsr2"/>
    <property type="match status" value="1"/>
</dbReference>
<evidence type="ECO:0000313" key="6">
    <source>
        <dbReference type="Proteomes" id="UP000830631"/>
    </source>
</evidence>
<dbReference type="InterPro" id="IPR042261">
    <property type="entry name" value="Lsr2-like_dimerization"/>
</dbReference>
<sequence length="114" mass="12343">MARRIVHQLVDDIDGSVLEVGEGETVHFSLNGTSYEIDLNSSHAEELRAALEPYISAGRRAGSSAATRTSPSRKRPARNPEVAAIRAWAKENGHTLSERGRIPAPIVDAYNAAH</sequence>
<dbReference type="RefSeq" id="WP_261812279.1">
    <property type="nucleotide sequence ID" value="NZ_CP078078.1"/>
</dbReference>
<dbReference type="Proteomes" id="UP000830631">
    <property type="component" value="Chromosome"/>
</dbReference>
<evidence type="ECO:0000259" key="3">
    <source>
        <dbReference type="Pfam" id="PF11774"/>
    </source>
</evidence>
<dbReference type="EMBL" id="CP078078">
    <property type="protein sequence ID" value="UPL17104.1"/>
    <property type="molecule type" value="Genomic_DNA"/>
</dbReference>
<evidence type="ECO:0000256" key="1">
    <source>
        <dbReference type="ARBA" id="ARBA00023125"/>
    </source>
</evidence>
<dbReference type="Gene3D" id="3.30.60.230">
    <property type="entry name" value="Lsr2, dimerization domain"/>
    <property type="match status" value="1"/>
</dbReference>
<dbReference type="InterPro" id="IPR024412">
    <property type="entry name" value="Lsr2_dim_dom"/>
</dbReference>
<organism evidence="5 6">
    <name type="scientific">Microbacterium aurugineum</name>
    <dbReference type="NCBI Taxonomy" id="2851642"/>
    <lineage>
        <taxon>Bacteria</taxon>
        <taxon>Bacillati</taxon>
        <taxon>Actinomycetota</taxon>
        <taxon>Actinomycetes</taxon>
        <taxon>Micrococcales</taxon>
        <taxon>Microbacteriaceae</taxon>
        <taxon>Microbacterium</taxon>
    </lineage>
</organism>
<accession>A0ABY4IWE6</accession>
<evidence type="ECO:0000256" key="2">
    <source>
        <dbReference type="SAM" id="MobiDB-lite"/>
    </source>
</evidence>
<feature type="compositionally biased region" description="Low complexity" evidence="2">
    <location>
        <begin position="58"/>
        <end position="70"/>
    </location>
</feature>
<dbReference type="InterPro" id="IPR036625">
    <property type="entry name" value="E3-bd_dom_sf"/>
</dbReference>
<reference evidence="5 6" key="1">
    <citation type="submission" date="2021-06" db="EMBL/GenBank/DDBJ databases">
        <title>Genome-based taxonomic framework of Microbacterium strains isolated from marine environment, the description of four new species and reclassification of four preexisting species.</title>
        <authorList>
            <person name="Lee S.D."/>
            <person name="Kim S.-M."/>
            <person name="Byeon Y.-S."/>
            <person name="Yang H.L."/>
            <person name="Kim I.S."/>
        </authorList>
    </citation>
    <scope>NUCLEOTIDE SEQUENCE [LARGE SCALE GENOMIC DNA]</scope>
    <source>
        <strain evidence="5 6">KSW4-10</strain>
    </source>
</reference>
<gene>
    <name evidence="5" type="ORF">KV397_04660</name>
</gene>
<evidence type="ECO:0000259" key="4">
    <source>
        <dbReference type="Pfam" id="PF23359"/>
    </source>
</evidence>
<keyword evidence="1" id="KW-0238">DNA-binding</keyword>
<name>A0ABY4IWE6_9MICO</name>
<keyword evidence="6" id="KW-1185">Reference proteome</keyword>
<dbReference type="Gene3D" id="4.10.320.10">
    <property type="entry name" value="E3-binding domain"/>
    <property type="match status" value="1"/>
</dbReference>